<feature type="compositionally biased region" description="Basic and acidic residues" evidence="3">
    <location>
        <begin position="331"/>
        <end position="342"/>
    </location>
</feature>
<dbReference type="GO" id="GO:0007155">
    <property type="term" value="P:cell adhesion"/>
    <property type="evidence" value="ECO:0007669"/>
    <property type="project" value="InterPro"/>
</dbReference>
<feature type="signal peptide" evidence="4">
    <location>
        <begin position="1"/>
        <end position="19"/>
    </location>
</feature>
<dbReference type="GO" id="GO:0005509">
    <property type="term" value="F:calcium ion binding"/>
    <property type="evidence" value="ECO:0007669"/>
    <property type="project" value="InterPro"/>
</dbReference>
<dbReference type="Pfam" id="PF02412">
    <property type="entry name" value="TSP_3"/>
    <property type="match status" value="1"/>
</dbReference>
<dbReference type="Proteomes" id="UP000092018">
    <property type="component" value="Chromosome 2"/>
</dbReference>
<feature type="chain" id="PRO_5042889478" description="Thrombospondin" evidence="4">
    <location>
        <begin position="20"/>
        <end position="455"/>
    </location>
</feature>
<feature type="compositionally biased region" description="Acidic residues" evidence="3">
    <location>
        <begin position="315"/>
        <end position="330"/>
    </location>
</feature>
<dbReference type="AlphaFoldDB" id="A0AAN0XXF2"/>
<evidence type="ECO:0000256" key="4">
    <source>
        <dbReference type="SAM" id="SignalP"/>
    </source>
</evidence>
<evidence type="ECO:0008006" key="7">
    <source>
        <dbReference type="Google" id="ProtNLM"/>
    </source>
</evidence>
<keyword evidence="2" id="KW-0106">Calcium</keyword>
<dbReference type="InterPro" id="IPR028974">
    <property type="entry name" value="TSP_type-3_rpt"/>
</dbReference>
<gene>
    <name evidence="5" type="ORF">A6E01_14465</name>
</gene>
<dbReference type="KEGG" id="vbr:A6E01_14465"/>
<proteinExistence type="predicted"/>
<feature type="compositionally biased region" description="Acidic residues" evidence="3">
    <location>
        <begin position="277"/>
        <end position="286"/>
    </location>
</feature>
<protein>
    <recommendedName>
        <fullName evidence="7">Thrombospondin</fullName>
    </recommendedName>
</protein>
<dbReference type="PANTHER" id="PTHR10199:SF119">
    <property type="entry name" value="RE20510P"/>
    <property type="match status" value="1"/>
</dbReference>
<sequence>MKKKTLVLAIASCLLVACSDSDSPQVSTSKDVLEVKAIDGYLRNALVWLDINDNYQLDEGEPSARSGDSGLTSLDVSGIDNYQDYPVVVKAIKGETIDEDEPEKAITYDFVMSAPAGETNITPFTTLVKITMDTTGASKEEATAEVAELVGVPEEQLMTDYTEVDEVANKAANIVETGVLPETEEEAVEVSETENYLTETEEVTEVIAVVKELEADQVIITDGETYEAVEDEGDNDRDNDGYLDDNDAFPMDSSEWLDSDNDGVGDNSDVFPLDPSETIDTDEDGVGDNGDAFPSDPTETQDSDKDGVGDNGDAFPEDPSETKDTDDDGVGDNKDAFPKDGDETLDSDGDGVGDNGDAFPLDPEETLDTDGDGVGNNEDAFPENEDETHDFDNDGTGDNADTDDDNDTVADSDDNCPYVPNDAQKDFDNDGIGDACDTETLATFGDATFGSSKWL</sequence>
<dbReference type="PROSITE" id="PS51257">
    <property type="entry name" value="PROKAR_LIPOPROTEIN"/>
    <property type="match status" value="1"/>
</dbReference>
<name>A0AAN0XXF2_9VIBR</name>
<evidence type="ECO:0000313" key="6">
    <source>
        <dbReference type="Proteomes" id="UP000092018"/>
    </source>
</evidence>
<reference evidence="5 6" key="1">
    <citation type="submission" date="2016-06" db="EMBL/GenBank/DDBJ databases">
        <title>Adaptive Radiation by Waves of Gene Transfer Leads to Fine-Scale Resource Partitioning in Marine Microbes.</title>
        <authorList>
            <person name="Hehemann J.-H."/>
            <person name="Arevalo P."/>
            <person name="Datta M.S."/>
            <person name="Yu X."/>
            <person name="Corzett C."/>
            <person name="Henschel A."/>
            <person name="Preheim S.P."/>
            <person name="Timberlake S."/>
            <person name="Alm E.J."/>
            <person name="Polz M.F."/>
        </authorList>
    </citation>
    <scope>NUCLEOTIDE SEQUENCE [LARGE SCALE GENOMIC DNA]</scope>
    <source>
        <strain evidence="5 6">FF50</strain>
    </source>
</reference>
<feature type="compositionally biased region" description="Acidic residues" evidence="3">
    <location>
        <begin position="227"/>
        <end position="247"/>
    </location>
</feature>
<dbReference type="PANTHER" id="PTHR10199">
    <property type="entry name" value="THROMBOSPONDIN"/>
    <property type="match status" value="1"/>
</dbReference>
<evidence type="ECO:0000313" key="5">
    <source>
        <dbReference type="EMBL" id="ANO34406.1"/>
    </source>
</evidence>
<evidence type="ECO:0000256" key="2">
    <source>
        <dbReference type="ARBA" id="ARBA00022837"/>
    </source>
</evidence>
<feature type="compositionally biased region" description="Acidic residues" evidence="3">
    <location>
        <begin position="380"/>
        <end position="414"/>
    </location>
</feature>
<feature type="region of interest" description="Disordered" evidence="3">
    <location>
        <begin position="227"/>
        <end position="430"/>
    </location>
</feature>
<organism evidence="5 6">
    <name type="scientific">Vibrio breoganii</name>
    <dbReference type="NCBI Taxonomy" id="553239"/>
    <lineage>
        <taxon>Bacteria</taxon>
        <taxon>Pseudomonadati</taxon>
        <taxon>Pseudomonadota</taxon>
        <taxon>Gammaproteobacteria</taxon>
        <taxon>Vibrionales</taxon>
        <taxon>Vibrionaceae</taxon>
        <taxon>Vibrio</taxon>
    </lineage>
</organism>
<dbReference type="Gene3D" id="4.10.1080.10">
    <property type="entry name" value="TSP type-3 repeat"/>
    <property type="match status" value="2"/>
</dbReference>
<dbReference type="EMBL" id="CP016178">
    <property type="protein sequence ID" value="ANO34406.1"/>
    <property type="molecule type" value="Genomic_DNA"/>
</dbReference>
<dbReference type="SUPFAM" id="SSF103647">
    <property type="entry name" value="TSP type-3 repeat"/>
    <property type="match status" value="2"/>
</dbReference>
<feature type="compositionally biased region" description="Acidic residues" evidence="3">
    <location>
        <begin position="362"/>
        <end position="371"/>
    </location>
</feature>
<accession>A0AAN0XXF2</accession>
<evidence type="ECO:0000256" key="1">
    <source>
        <dbReference type="ARBA" id="ARBA00022729"/>
    </source>
</evidence>
<evidence type="ECO:0000256" key="3">
    <source>
        <dbReference type="SAM" id="MobiDB-lite"/>
    </source>
</evidence>
<keyword evidence="1 4" id="KW-0732">Signal</keyword>
<dbReference type="InterPro" id="IPR003367">
    <property type="entry name" value="Thrombospondin_3-like_rpt"/>
</dbReference>
<dbReference type="RefSeq" id="WP_017029897.1">
    <property type="nucleotide sequence ID" value="NZ_CP016178.1"/>
</dbReference>